<proteinExistence type="predicted"/>
<sequence>MEEGPLPHTYAPYDSLHGPDVVKYTAFDIRLLQVEAATFIVPNRLFEVQTTLFQHCNAAATDVGHFAASLSKALHMD</sequence>
<evidence type="ECO:0000313" key="1">
    <source>
        <dbReference type="EMBL" id="VDM25630.1"/>
    </source>
</evidence>
<accession>A0A0R3WVK4</accession>
<protein>
    <submittedName>
        <fullName evidence="3">GP-PDE domain-containing protein</fullName>
    </submittedName>
</protein>
<gene>
    <name evidence="1" type="ORF">TTAC_LOCUS4780</name>
</gene>
<evidence type="ECO:0000313" key="3">
    <source>
        <dbReference type="WBParaSite" id="TTAC_0000479401-mRNA-1"/>
    </source>
</evidence>
<organism evidence="3">
    <name type="scientific">Hydatigena taeniaeformis</name>
    <name type="common">Feline tapeworm</name>
    <name type="synonym">Taenia taeniaeformis</name>
    <dbReference type="NCBI Taxonomy" id="6205"/>
    <lineage>
        <taxon>Eukaryota</taxon>
        <taxon>Metazoa</taxon>
        <taxon>Spiralia</taxon>
        <taxon>Lophotrochozoa</taxon>
        <taxon>Platyhelminthes</taxon>
        <taxon>Cestoda</taxon>
        <taxon>Eucestoda</taxon>
        <taxon>Cyclophyllidea</taxon>
        <taxon>Taeniidae</taxon>
        <taxon>Hydatigera</taxon>
    </lineage>
</organism>
<dbReference type="WBParaSite" id="TTAC_0000479401-mRNA-1">
    <property type="protein sequence ID" value="TTAC_0000479401-mRNA-1"/>
    <property type="gene ID" value="TTAC_0000479401"/>
</dbReference>
<keyword evidence="2" id="KW-1185">Reference proteome</keyword>
<dbReference type="Proteomes" id="UP000274429">
    <property type="component" value="Unassembled WGS sequence"/>
</dbReference>
<dbReference type="AlphaFoldDB" id="A0A0R3WVK4"/>
<evidence type="ECO:0000313" key="2">
    <source>
        <dbReference type="Proteomes" id="UP000274429"/>
    </source>
</evidence>
<name>A0A0R3WVK4_HYDTA</name>
<reference evidence="3" key="1">
    <citation type="submission" date="2017-02" db="UniProtKB">
        <authorList>
            <consortium name="WormBaseParasite"/>
        </authorList>
    </citation>
    <scope>IDENTIFICATION</scope>
</reference>
<reference evidence="1 2" key="2">
    <citation type="submission" date="2018-11" db="EMBL/GenBank/DDBJ databases">
        <authorList>
            <consortium name="Pathogen Informatics"/>
        </authorList>
    </citation>
    <scope>NUCLEOTIDE SEQUENCE [LARGE SCALE GENOMIC DNA]</scope>
</reference>
<dbReference type="EMBL" id="UYWX01005313">
    <property type="protein sequence ID" value="VDM25630.1"/>
    <property type="molecule type" value="Genomic_DNA"/>
</dbReference>